<dbReference type="Pfam" id="PF00071">
    <property type="entry name" value="Ras"/>
    <property type="match status" value="1"/>
</dbReference>
<comment type="similarity">
    <text evidence="1">Belongs to the small GTPase superfamily. Rab family.</text>
</comment>
<dbReference type="EMBL" id="CAJOBR010045484">
    <property type="protein sequence ID" value="CAF5037132.1"/>
    <property type="molecule type" value="Genomic_DNA"/>
</dbReference>
<dbReference type="InterPro" id="IPR001806">
    <property type="entry name" value="Small_GTPase"/>
</dbReference>
<organism evidence="4 5">
    <name type="scientific">Rotaria socialis</name>
    <dbReference type="NCBI Taxonomy" id="392032"/>
    <lineage>
        <taxon>Eukaryota</taxon>
        <taxon>Metazoa</taxon>
        <taxon>Spiralia</taxon>
        <taxon>Gnathifera</taxon>
        <taxon>Rotifera</taxon>
        <taxon>Eurotatoria</taxon>
        <taxon>Bdelloidea</taxon>
        <taxon>Philodinida</taxon>
        <taxon>Philodinidae</taxon>
        <taxon>Rotaria</taxon>
    </lineage>
</organism>
<feature type="non-terminal residue" evidence="4">
    <location>
        <position position="61"/>
    </location>
</feature>
<comment type="caution">
    <text evidence="4">The sequence shown here is derived from an EMBL/GenBank/DDBJ whole genome shotgun (WGS) entry which is preliminary data.</text>
</comment>
<dbReference type="PANTHER" id="PTHR47978">
    <property type="match status" value="1"/>
</dbReference>
<evidence type="ECO:0008006" key="6">
    <source>
        <dbReference type="Google" id="ProtNLM"/>
    </source>
</evidence>
<evidence type="ECO:0000256" key="2">
    <source>
        <dbReference type="ARBA" id="ARBA00022741"/>
    </source>
</evidence>
<protein>
    <recommendedName>
        <fullName evidence="6">Ras-related protein Rab-21</fullName>
    </recommendedName>
</protein>
<dbReference type="GO" id="GO:0003924">
    <property type="term" value="F:GTPase activity"/>
    <property type="evidence" value="ECO:0007669"/>
    <property type="project" value="InterPro"/>
</dbReference>
<accession>A0A822C6B1</accession>
<dbReference type="Proteomes" id="UP000663848">
    <property type="component" value="Unassembled WGS sequence"/>
</dbReference>
<dbReference type="SUPFAM" id="SSF52540">
    <property type="entry name" value="P-loop containing nucleoside triphosphate hydrolases"/>
    <property type="match status" value="1"/>
</dbReference>
<dbReference type="PROSITE" id="PS51419">
    <property type="entry name" value="RAB"/>
    <property type="match status" value="1"/>
</dbReference>
<evidence type="ECO:0000313" key="3">
    <source>
        <dbReference type="EMBL" id="CAF5037132.1"/>
    </source>
</evidence>
<name>A0A822C6B1_9BILA</name>
<dbReference type="EMBL" id="CAJOBR010045538">
    <property type="protein sequence ID" value="CAF5037265.1"/>
    <property type="molecule type" value="Genomic_DNA"/>
</dbReference>
<proteinExistence type="inferred from homology"/>
<dbReference type="InterPro" id="IPR027417">
    <property type="entry name" value="P-loop_NTPase"/>
</dbReference>
<keyword evidence="2" id="KW-0547">Nucleotide-binding</keyword>
<dbReference type="SMART" id="SM00175">
    <property type="entry name" value="RAB"/>
    <property type="match status" value="1"/>
</dbReference>
<evidence type="ECO:0000313" key="5">
    <source>
        <dbReference type="Proteomes" id="UP000663848"/>
    </source>
</evidence>
<reference evidence="4" key="1">
    <citation type="submission" date="2021-02" db="EMBL/GenBank/DDBJ databases">
        <authorList>
            <person name="Nowell W R."/>
        </authorList>
    </citation>
    <scope>NUCLEOTIDE SEQUENCE</scope>
</reference>
<evidence type="ECO:0000313" key="4">
    <source>
        <dbReference type="EMBL" id="CAF5037265.1"/>
    </source>
</evidence>
<gene>
    <name evidence="3" type="ORF">QYT958_LOCUS41111</name>
    <name evidence="4" type="ORF">QYT958_LOCUS41120</name>
</gene>
<sequence>DTAGQERFQALGPLYYRDANGALLVFDITDEDSFSRVKGWVKQLKRMLGDDVVLCIVANKI</sequence>
<evidence type="ECO:0000256" key="1">
    <source>
        <dbReference type="ARBA" id="ARBA00006270"/>
    </source>
</evidence>
<dbReference type="AlphaFoldDB" id="A0A822C6B1"/>
<feature type="non-terminal residue" evidence="4">
    <location>
        <position position="1"/>
    </location>
</feature>
<dbReference type="GO" id="GO:0005525">
    <property type="term" value="F:GTP binding"/>
    <property type="evidence" value="ECO:0007669"/>
    <property type="project" value="InterPro"/>
</dbReference>
<dbReference type="Gene3D" id="3.40.50.300">
    <property type="entry name" value="P-loop containing nucleotide triphosphate hydrolases"/>
    <property type="match status" value="1"/>
</dbReference>